<dbReference type="GO" id="GO:0004016">
    <property type="term" value="F:adenylate cyclase activity"/>
    <property type="evidence" value="ECO:0007669"/>
    <property type="project" value="UniProtKB-ARBA"/>
</dbReference>
<dbReference type="Pfam" id="PF00211">
    <property type="entry name" value="Guanylate_cyc"/>
    <property type="match status" value="1"/>
</dbReference>
<dbReference type="SUPFAM" id="SSF55073">
    <property type="entry name" value="Nucleotide cyclase"/>
    <property type="match status" value="1"/>
</dbReference>
<proteinExistence type="predicted"/>
<dbReference type="AlphaFoldDB" id="A0A358HQS1"/>
<dbReference type="InterPro" id="IPR029787">
    <property type="entry name" value="Nucleotide_cyclase"/>
</dbReference>
<feature type="non-terminal residue" evidence="2">
    <location>
        <position position="1"/>
    </location>
</feature>
<dbReference type="PANTHER" id="PTHR43081">
    <property type="entry name" value="ADENYLATE CYCLASE, TERMINAL-DIFFERENTIATION SPECIFIC-RELATED"/>
    <property type="match status" value="1"/>
</dbReference>
<name>A0A358HQS1_9PROT</name>
<dbReference type="InterPro" id="IPR001054">
    <property type="entry name" value="A/G_cyclase"/>
</dbReference>
<comment type="caution">
    <text evidence="2">The sequence shown here is derived from an EMBL/GenBank/DDBJ whole genome shotgun (WGS) entry which is preliminary data.</text>
</comment>
<accession>A0A358HQS1</accession>
<dbReference type="EMBL" id="DOOG01000054">
    <property type="protein sequence ID" value="HBU97501.1"/>
    <property type="molecule type" value="Genomic_DNA"/>
</dbReference>
<evidence type="ECO:0000313" key="3">
    <source>
        <dbReference type="Proteomes" id="UP000264753"/>
    </source>
</evidence>
<dbReference type="CDD" id="cd07302">
    <property type="entry name" value="CHD"/>
    <property type="match status" value="1"/>
</dbReference>
<reference evidence="2 3" key="1">
    <citation type="journal article" date="2018" name="Nat. Biotechnol.">
        <title>A standardized bacterial taxonomy based on genome phylogeny substantially revises the tree of life.</title>
        <authorList>
            <person name="Parks D.H."/>
            <person name="Chuvochina M."/>
            <person name="Waite D.W."/>
            <person name="Rinke C."/>
            <person name="Skarshewski A."/>
            <person name="Chaumeil P.A."/>
            <person name="Hugenholtz P."/>
        </authorList>
    </citation>
    <scope>NUCLEOTIDE SEQUENCE [LARGE SCALE GENOMIC DNA]</scope>
    <source>
        <strain evidence="2">UBA8707</strain>
    </source>
</reference>
<organism evidence="2 3">
    <name type="scientific">Thalassospira lucentensis</name>
    <dbReference type="NCBI Taxonomy" id="168935"/>
    <lineage>
        <taxon>Bacteria</taxon>
        <taxon>Pseudomonadati</taxon>
        <taxon>Pseudomonadota</taxon>
        <taxon>Alphaproteobacteria</taxon>
        <taxon>Rhodospirillales</taxon>
        <taxon>Thalassospiraceae</taxon>
        <taxon>Thalassospira</taxon>
    </lineage>
</organism>
<evidence type="ECO:0000259" key="1">
    <source>
        <dbReference type="PROSITE" id="PS50125"/>
    </source>
</evidence>
<dbReference type="PROSITE" id="PS50125">
    <property type="entry name" value="GUANYLATE_CYCLASE_2"/>
    <property type="match status" value="1"/>
</dbReference>
<dbReference type="PANTHER" id="PTHR43081:SF1">
    <property type="entry name" value="ADENYLATE CYCLASE, TERMINAL-DIFFERENTIATION SPECIFIC"/>
    <property type="match status" value="1"/>
</dbReference>
<dbReference type="GO" id="GO:0035556">
    <property type="term" value="P:intracellular signal transduction"/>
    <property type="evidence" value="ECO:0007669"/>
    <property type="project" value="InterPro"/>
</dbReference>
<feature type="domain" description="Guanylate cyclase" evidence="1">
    <location>
        <begin position="1"/>
        <end position="104"/>
    </location>
</feature>
<gene>
    <name evidence="2" type="ORF">DEF21_06305</name>
</gene>
<evidence type="ECO:0000313" key="2">
    <source>
        <dbReference type="EMBL" id="HBU97501.1"/>
    </source>
</evidence>
<dbReference type="InterPro" id="IPR050697">
    <property type="entry name" value="Adenylyl/Guanylyl_Cyclase_3/4"/>
</dbReference>
<protein>
    <submittedName>
        <fullName evidence="2">Adenylate/guanylate cyclase domain-containing protein</fullName>
    </submittedName>
</protein>
<dbReference type="GO" id="GO:0009190">
    <property type="term" value="P:cyclic nucleotide biosynthetic process"/>
    <property type="evidence" value="ECO:0007669"/>
    <property type="project" value="InterPro"/>
</dbReference>
<dbReference type="Proteomes" id="UP000264753">
    <property type="component" value="Unassembled WGS sequence"/>
</dbReference>
<sequence length="158" mass="17141">MLNAYFDCATSIIESHGGIITQFQGDAILAVYNVFDDLENHADAALDSAIALQKEVHSRTFEGLSIRCRCGVNTGNMVAGNVGAKARLSFTVHGDAVNTASRLEQENKVLHTDVLISESTRILLSAPDRVIKAGEVLLRGRHSMTELYTVPSDLLRLS</sequence>
<dbReference type="RefSeq" id="WP_276652159.1">
    <property type="nucleotide sequence ID" value="NZ_DOOG01000054.1"/>
</dbReference>
<dbReference type="Gene3D" id="3.30.70.1230">
    <property type="entry name" value="Nucleotide cyclase"/>
    <property type="match status" value="1"/>
</dbReference>